<keyword evidence="2" id="KW-1185">Reference proteome</keyword>
<gene>
    <name evidence="1" type="ORF">NCTC13337_01160</name>
</gene>
<protein>
    <submittedName>
        <fullName evidence="1">Uncharacterized protein</fullName>
    </submittedName>
</protein>
<proteinExistence type="predicted"/>
<evidence type="ECO:0000313" key="2">
    <source>
        <dbReference type="Proteomes" id="UP000254601"/>
    </source>
</evidence>
<name>A0A380MTG5_9GAMM</name>
<sequence>MNTQDFNELCDSALAYFYAQFGSKDEGIFAGFFGTTIIRLRQFNRGEHLDHPDYLPLVEKMRERVGV</sequence>
<dbReference type="Proteomes" id="UP000254601">
    <property type="component" value="Unassembled WGS sequence"/>
</dbReference>
<accession>A0A380MTG5</accession>
<dbReference type="AlphaFoldDB" id="A0A380MTG5"/>
<dbReference type="EMBL" id="UHIC01000001">
    <property type="protein sequence ID" value="SUO95213.1"/>
    <property type="molecule type" value="Genomic_DNA"/>
</dbReference>
<dbReference type="RefSeq" id="WP_072577198.1">
    <property type="nucleotide sequence ID" value="NZ_LWHB01000142.1"/>
</dbReference>
<organism evidence="1 2">
    <name type="scientific">Suttonella ornithocola</name>
    <dbReference type="NCBI Taxonomy" id="279832"/>
    <lineage>
        <taxon>Bacteria</taxon>
        <taxon>Pseudomonadati</taxon>
        <taxon>Pseudomonadota</taxon>
        <taxon>Gammaproteobacteria</taxon>
        <taxon>Cardiobacteriales</taxon>
        <taxon>Cardiobacteriaceae</taxon>
        <taxon>Suttonella</taxon>
    </lineage>
</organism>
<reference evidence="1 2" key="1">
    <citation type="submission" date="2018-06" db="EMBL/GenBank/DDBJ databases">
        <authorList>
            <consortium name="Pathogen Informatics"/>
            <person name="Doyle S."/>
        </authorList>
    </citation>
    <scope>NUCLEOTIDE SEQUENCE [LARGE SCALE GENOMIC DNA]</scope>
    <source>
        <strain evidence="1 2">NCTC13337</strain>
    </source>
</reference>
<evidence type="ECO:0000313" key="1">
    <source>
        <dbReference type="EMBL" id="SUO95213.1"/>
    </source>
</evidence>